<feature type="region of interest" description="Disordered" evidence="1">
    <location>
        <begin position="157"/>
        <end position="176"/>
    </location>
</feature>
<dbReference type="Proteomes" id="UP000054770">
    <property type="component" value="Unassembled WGS sequence"/>
</dbReference>
<comment type="caution">
    <text evidence="2">The sequence shown here is derived from an EMBL/GenBank/DDBJ whole genome shotgun (WGS) entry which is preliminary data.</text>
</comment>
<accession>A0A158EYU6</accession>
<gene>
    <name evidence="2" type="ORF">AWB68_00127</name>
</gene>
<feature type="compositionally biased region" description="Polar residues" evidence="1">
    <location>
        <begin position="157"/>
        <end position="175"/>
    </location>
</feature>
<protein>
    <submittedName>
        <fullName evidence="2">Uncharacterized protein</fullName>
    </submittedName>
</protein>
<reference evidence="2" key="1">
    <citation type="submission" date="2016-01" db="EMBL/GenBank/DDBJ databases">
        <authorList>
            <person name="Peeters C."/>
        </authorList>
    </citation>
    <scope>NUCLEOTIDE SEQUENCE [LARGE SCALE GENOMIC DNA]</scope>
    <source>
        <strain evidence="2">LMG 22940</strain>
    </source>
</reference>
<keyword evidence="3" id="KW-1185">Reference proteome</keyword>
<name>A0A158EYU6_9BURK</name>
<dbReference type="EMBL" id="FCON02000001">
    <property type="protein sequence ID" value="SAL12718.1"/>
    <property type="molecule type" value="Genomic_DNA"/>
</dbReference>
<evidence type="ECO:0000313" key="3">
    <source>
        <dbReference type="Proteomes" id="UP000054770"/>
    </source>
</evidence>
<proteinExistence type="predicted"/>
<evidence type="ECO:0000313" key="2">
    <source>
        <dbReference type="EMBL" id="SAL12718.1"/>
    </source>
</evidence>
<dbReference type="AlphaFoldDB" id="A0A158EYU6"/>
<sequence length="224" mass="24209">MSPSAAPRVSDARGIACVVKPQYDAGRLPSAQRLRTADTVKAYWIRSKDRGTLVNSVSASASCRPRGCTGQREGEHVSYGGEQKRQEDGIASCLDGPCGSASAAFNHTPLLRKQVRLPSHGNLAHQLSCARECARVIPVPRQIHGEAISISSLSNLARASSQPQNPISDPTAHSESMTHADRCFDLVIRRRRRAHAVDPRHAQRRIAARTQALPGALQIKIGAF</sequence>
<evidence type="ECO:0000256" key="1">
    <source>
        <dbReference type="SAM" id="MobiDB-lite"/>
    </source>
</evidence>
<organism evidence="2 3">
    <name type="scientific">Caballeronia choica</name>
    <dbReference type="NCBI Taxonomy" id="326476"/>
    <lineage>
        <taxon>Bacteria</taxon>
        <taxon>Pseudomonadati</taxon>
        <taxon>Pseudomonadota</taxon>
        <taxon>Betaproteobacteria</taxon>
        <taxon>Burkholderiales</taxon>
        <taxon>Burkholderiaceae</taxon>
        <taxon>Caballeronia</taxon>
    </lineage>
</organism>